<feature type="region of interest" description="Disordered" evidence="2">
    <location>
        <begin position="1481"/>
        <end position="1522"/>
    </location>
</feature>
<evidence type="ECO:0000256" key="2">
    <source>
        <dbReference type="SAM" id="MobiDB-lite"/>
    </source>
</evidence>
<name>A0A078AY35_STYLE</name>
<feature type="compositionally biased region" description="Low complexity" evidence="2">
    <location>
        <begin position="1509"/>
        <end position="1522"/>
    </location>
</feature>
<feature type="compositionally biased region" description="Polar residues" evidence="2">
    <location>
        <begin position="415"/>
        <end position="424"/>
    </location>
</feature>
<feature type="region of interest" description="Disordered" evidence="2">
    <location>
        <begin position="357"/>
        <end position="391"/>
    </location>
</feature>
<proteinExistence type="predicted"/>
<dbReference type="Proteomes" id="UP000039865">
    <property type="component" value="Unassembled WGS sequence"/>
</dbReference>
<feature type="region of interest" description="Disordered" evidence="2">
    <location>
        <begin position="659"/>
        <end position="683"/>
    </location>
</feature>
<feature type="compositionally biased region" description="Polar residues" evidence="2">
    <location>
        <begin position="992"/>
        <end position="1013"/>
    </location>
</feature>
<organism evidence="3 4">
    <name type="scientific">Stylonychia lemnae</name>
    <name type="common">Ciliate</name>
    <dbReference type="NCBI Taxonomy" id="5949"/>
    <lineage>
        <taxon>Eukaryota</taxon>
        <taxon>Sar</taxon>
        <taxon>Alveolata</taxon>
        <taxon>Ciliophora</taxon>
        <taxon>Intramacronucleata</taxon>
        <taxon>Spirotrichea</taxon>
        <taxon>Stichotrichia</taxon>
        <taxon>Sporadotrichida</taxon>
        <taxon>Oxytrichidae</taxon>
        <taxon>Stylonychinae</taxon>
        <taxon>Stylonychia</taxon>
    </lineage>
</organism>
<feature type="compositionally biased region" description="Basic and acidic residues" evidence="2">
    <location>
        <begin position="357"/>
        <end position="384"/>
    </location>
</feature>
<feature type="compositionally biased region" description="Polar residues" evidence="2">
    <location>
        <begin position="253"/>
        <end position="270"/>
    </location>
</feature>
<feature type="compositionally biased region" description="Polar residues" evidence="2">
    <location>
        <begin position="662"/>
        <end position="679"/>
    </location>
</feature>
<keyword evidence="4" id="KW-1185">Reference proteome</keyword>
<feature type="region of interest" description="Disordered" evidence="2">
    <location>
        <begin position="253"/>
        <end position="275"/>
    </location>
</feature>
<accession>A0A078AY35</accession>
<dbReference type="EMBL" id="CCKQ01013978">
    <property type="protein sequence ID" value="CDW85703.1"/>
    <property type="molecule type" value="Genomic_DNA"/>
</dbReference>
<feature type="compositionally biased region" description="Polar residues" evidence="2">
    <location>
        <begin position="59"/>
        <end position="81"/>
    </location>
</feature>
<evidence type="ECO:0000256" key="1">
    <source>
        <dbReference type="SAM" id="Coils"/>
    </source>
</evidence>
<evidence type="ECO:0000313" key="4">
    <source>
        <dbReference type="Proteomes" id="UP000039865"/>
    </source>
</evidence>
<dbReference type="InParanoid" id="A0A078AY35"/>
<feature type="compositionally biased region" description="Polar residues" evidence="2">
    <location>
        <begin position="20"/>
        <end position="51"/>
    </location>
</feature>
<feature type="region of interest" description="Disordered" evidence="2">
    <location>
        <begin position="218"/>
        <end position="239"/>
    </location>
</feature>
<protein>
    <submittedName>
        <fullName evidence="3">Uncharacterized protein</fullName>
    </submittedName>
</protein>
<gene>
    <name evidence="3" type="primary">Contig12499.g13340</name>
    <name evidence="3" type="ORF">STYLEM_14789</name>
</gene>
<feature type="compositionally biased region" description="Acidic residues" evidence="2">
    <location>
        <begin position="1020"/>
        <end position="1042"/>
    </location>
</feature>
<reference evidence="3 4" key="1">
    <citation type="submission" date="2014-06" db="EMBL/GenBank/DDBJ databases">
        <authorList>
            <person name="Swart Estienne"/>
        </authorList>
    </citation>
    <scope>NUCLEOTIDE SEQUENCE [LARGE SCALE GENOMIC DNA]</scope>
    <source>
        <strain evidence="3 4">130c</strain>
    </source>
</reference>
<feature type="coiled-coil region" evidence="1">
    <location>
        <begin position="1260"/>
        <end position="1287"/>
    </location>
</feature>
<feature type="region of interest" description="Disordered" evidence="2">
    <location>
        <begin position="413"/>
        <end position="441"/>
    </location>
</feature>
<sequence length="1591" mass="183825">MNDEYVQQQLHQYSKKVAQLSLNEPQRDVNTSRSKSRDLSANSRYKSNIFENNRKNTDRSSQINSNQSRYNENRNKSNLSLPLQNMNAQNRVESEGDSPMKHQSSQLSIFSQLNNIIQTQNDYQDKTILNTVTTFNTRNDPSNMVFGNESYLSSIRATQNNKSISPILEEREMRKGTYQQENYKFKNIFNFNKNRQSSKSPLNKSGHDWQGDLSIQFNQEFPSDRERNTENQNIDDDEEVKVNYQIQVQSDFLSDTLGNERNSNLPLSQTSKDDKAPWNFSANIRQNQNLNQHSEIHNLKEQQPQTLQINQIYDQIPKLEILSDIRAQTGLGSNGSQLRKSARKLEPEEVYEDMKILESQKESEQQSKETEIDQQKEIDKDHKQSIQNKNVISSKKQSDILAAFQCIAENERSKSPVTRNNNAGPEQLKNKNDEPLNGDLSSQLNNILRVNQPKVEVEQEKSFQKQNEQEKQHQKTGKLQDLFQSQTNSLDFILTPIDHSDIVTITPTPTQNLNSNGNPNEFVVQEIESQIVQDFDGKDSNLMADQSPFQVRESFHETSRGFADTLQQEVMVTAQFHDNDRVSIPTLQNAMDNNASFRGDLNYEDFQKDLVNSQRQINNQMEYLTSQSFEQGKPESERQQKQNFQIIGKHQNASRFQEEIKQQSQDGSSSKHSVQLNNIDKNRQTEEQTVANMIFKELFDVDLVDSQNNKHDQSRYSQQQNFGFNIDTEFDSNNQHQLRMSDRDQSLEILSSALSAANLEMLQIIEEYVDQELIVPVLNAESLTILEDALNERQIQMRIVNRSILEPTLQEELVKLITEVYSQVQDEQRQEQEKMKRFSTFNDSRNIEVVCNNSPQNRHSFNMQAPRQMHDLKEEPQYQQYTEDSPQMKKLRDKQIEINVYQGQELNSTSSFGSPMIKNKKQMSMMKKISNPLMNSDQYHFNQFLKETNKNSTINNIKASPDSFGKNKALVTNFYSTGVHQSQDFRQESRFDQNNTLNDSPEIQNITEDINNYDTRDQNVEDDEDTEDDPNIVISSEEDDEEGNKTVTQANYGQNYDRASNSKSFISQNTRKMKRAMRSHNQISNTGVRKFQHHRGASILQLDESPFIYLTTNPLYLDLLCANCYECVRFADVDHHSLVCQSVQDLTTSEKERYKNVQDSSSYSDKINFGVDKELRKILSGSQISSQREIDHETDLSIINERISKLNSAIKNRIVEIQLQDRDNPLTDYYSSIYSVGNRIVGIDDVSNQTHNNIQDPNNLVIIQKILEDYLKEIQDLQRTKERQNQRVVSLLMFTQRLIILCKEKLLLLVKQSSFSNEIIFQTNDNDVSLINLCIIKVDIQKSNTKQKKRALFILNDIRSEINSEKFRDDQSDVSIICIQIAIQYSEYSALSQNNFIFSAGPSFHQSKQQLRSQNSVKSNNNRSFQNDQNFWNHIEQQPNYQNFNQNIKGSLAAPGGLSNVSSPFRKNSINSGFNFSNNNGASQSMITTPNSRSNHKNSVPRRERFNEGSLLSPSHSHLSGSNIKEDINSNLKKHFYSLVIDQLGSYGGRLPDGLSFATLYREAEAEDINIDDWDSYIRLRLEAHRASKKR</sequence>
<keyword evidence="1" id="KW-0175">Coiled coil</keyword>
<feature type="region of interest" description="Disordered" evidence="2">
    <location>
        <begin position="16"/>
        <end position="81"/>
    </location>
</feature>
<evidence type="ECO:0000313" key="3">
    <source>
        <dbReference type="EMBL" id="CDW85703.1"/>
    </source>
</evidence>
<feature type="region of interest" description="Disordered" evidence="2">
    <location>
        <begin position="991"/>
        <end position="1045"/>
    </location>
</feature>